<reference evidence="1" key="1">
    <citation type="journal article" date="2020" name="Stud. Mycol.">
        <title>101 Dothideomycetes genomes: a test case for predicting lifestyles and emergence of pathogens.</title>
        <authorList>
            <person name="Haridas S."/>
            <person name="Albert R."/>
            <person name="Binder M."/>
            <person name="Bloem J."/>
            <person name="Labutti K."/>
            <person name="Salamov A."/>
            <person name="Andreopoulos B."/>
            <person name="Baker S."/>
            <person name="Barry K."/>
            <person name="Bills G."/>
            <person name="Bluhm B."/>
            <person name="Cannon C."/>
            <person name="Castanera R."/>
            <person name="Culley D."/>
            <person name="Daum C."/>
            <person name="Ezra D."/>
            <person name="Gonzalez J."/>
            <person name="Henrissat B."/>
            <person name="Kuo A."/>
            <person name="Liang C."/>
            <person name="Lipzen A."/>
            <person name="Lutzoni F."/>
            <person name="Magnuson J."/>
            <person name="Mondo S."/>
            <person name="Nolan M."/>
            <person name="Ohm R."/>
            <person name="Pangilinan J."/>
            <person name="Park H.-J."/>
            <person name="Ramirez L."/>
            <person name="Alfaro M."/>
            <person name="Sun H."/>
            <person name="Tritt A."/>
            <person name="Yoshinaga Y."/>
            <person name="Zwiers L.-H."/>
            <person name="Turgeon B."/>
            <person name="Goodwin S."/>
            <person name="Spatafora J."/>
            <person name="Crous P."/>
            <person name="Grigoriev I."/>
        </authorList>
    </citation>
    <scope>NUCLEOTIDE SEQUENCE</scope>
    <source>
        <strain evidence="1">CBS 525.71</strain>
    </source>
</reference>
<accession>A0ACB6S7V0</accession>
<proteinExistence type="predicted"/>
<dbReference type="Proteomes" id="UP000799754">
    <property type="component" value="Unassembled WGS sequence"/>
</dbReference>
<sequence length="458" mass="53897">MTNQYDEFLGHMWEEIKKEFSAQDIHRIREIRDRTDLESFVADVCTQSHDYTCQPRSKTSKIKIVRNKDDRENLISLYLEHATRYLQDLVEWQNIYLCPARPALAVAILEIYKDIFRFCIDTWKYYTGCSARRWLKGLRPAKYSTQPGLDKLNTSVKRLEVEATKLLHAQTIETKINLEAITRNQETERRSEWQHMCNLTRHQLECSNKGEVDTRLRALEEEAQSLVIADSDTYDTMQPGNLSVLQVHREYKSWRDSICGGILYILALNHPDADSTNSLWLSLAMSEFASSTRQEDRKVIFYAVENVRDTPCSMMSYIICEILEWDMDFFAEHKHLVQTRSVTGALSKEHILHVATELLDRWGRSHPDEQFYLVIDRVDRWLRNDSDLAKGQWKEAIETLFEWVSNSKVLKICMLAEQSRWGRNVNDIMRLICTRWQLREAFWNTGCLRQGDSFDLET</sequence>
<protein>
    <submittedName>
        <fullName evidence="1">Uncharacterized protein</fullName>
    </submittedName>
</protein>
<organism evidence="1 2">
    <name type="scientific">Macroventuria anomochaeta</name>
    <dbReference type="NCBI Taxonomy" id="301207"/>
    <lineage>
        <taxon>Eukaryota</taxon>
        <taxon>Fungi</taxon>
        <taxon>Dikarya</taxon>
        <taxon>Ascomycota</taxon>
        <taxon>Pezizomycotina</taxon>
        <taxon>Dothideomycetes</taxon>
        <taxon>Pleosporomycetidae</taxon>
        <taxon>Pleosporales</taxon>
        <taxon>Pleosporineae</taxon>
        <taxon>Didymellaceae</taxon>
        <taxon>Macroventuria</taxon>
    </lineage>
</organism>
<name>A0ACB6S7V0_9PLEO</name>
<evidence type="ECO:0000313" key="1">
    <source>
        <dbReference type="EMBL" id="KAF2629592.1"/>
    </source>
</evidence>
<evidence type="ECO:0000313" key="2">
    <source>
        <dbReference type="Proteomes" id="UP000799754"/>
    </source>
</evidence>
<gene>
    <name evidence="1" type="ORF">BU25DRAFT_408859</name>
</gene>
<comment type="caution">
    <text evidence="1">The sequence shown here is derived from an EMBL/GenBank/DDBJ whole genome shotgun (WGS) entry which is preliminary data.</text>
</comment>
<keyword evidence="2" id="KW-1185">Reference proteome</keyword>
<dbReference type="EMBL" id="MU006709">
    <property type="protein sequence ID" value="KAF2629592.1"/>
    <property type="molecule type" value="Genomic_DNA"/>
</dbReference>